<reference evidence="1" key="1">
    <citation type="journal article" date="2020" name="Nature">
        <title>Giant virus diversity and host interactions through global metagenomics.</title>
        <authorList>
            <person name="Schulz F."/>
            <person name="Roux S."/>
            <person name="Paez-Espino D."/>
            <person name="Jungbluth S."/>
            <person name="Walsh D.A."/>
            <person name="Denef V.J."/>
            <person name="McMahon K.D."/>
            <person name="Konstantinidis K.T."/>
            <person name="Eloe-Fadrosh E.A."/>
            <person name="Kyrpides N.C."/>
            <person name="Woyke T."/>
        </authorList>
    </citation>
    <scope>NUCLEOTIDE SEQUENCE</scope>
    <source>
        <strain evidence="1">GVMAG-M-3300025880-75</strain>
    </source>
</reference>
<accession>A0A6C0J9T1</accession>
<dbReference type="AlphaFoldDB" id="A0A6C0J9T1"/>
<dbReference type="EMBL" id="MN740356">
    <property type="protein sequence ID" value="QHU02392.1"/>
    <property type="molecule type" value="Genomic_DNA"/>
</dbReference>
<name>A0A6C0J9T1_9ZZZZ</name>
<sequence>MMNNSNFILQTNNPTIKSEKTYVLDRKLVSIHSGDRDFNKWPNSNQFGVNLGANFNNIQSMRLINFSIPVNHYIFSDSYQNTKLSFTYQSNFPIILRDISNASTPFISSGQYNIPKSIMLALFGATLNNKPADVKIQYDNSQNIWADFSGNAGDTYYNKGEYATASERHFRIVWNPKKFTITIPEGSYSPSNICQTLQTLMNKEIYNASVISGKYDFIPGYIPGTSFNSSDISNVILDSSLPLSHWYPNRGKGIKPFLVYYNEVTNKIMFGVNTGSFVLHCGEKEDYSLACDVNKHVFEQHVKWGFSSYLGFQKKDYSSNIIDVSKDADEINGDLYQANVMGGVALPFEENNPWLVGRATTLDISGSSSTDINSWTGVQGTILSGNTESQSSRTPNVKPAIKNLVSTVEAEYNLNIYGEEALYMEVEKYNNIDEMYPYSKKTSNLYNNDLAHRVNGSFARIPLNNLPFGQESGSKNNFVLNVFHTDPPIKQIDRLKFKFRYHDGRLVDFKNLPFSFTLEFNMLKDEQVLNRNVRVPTLYNL</sequence>
<protein>
    <submittedName>
        <fullName evidence="1">Uncharacterized protein</fullName>
    </submittedName>
</protein>
<proteinExistence type="predicted"/>
<evidence type="ECO:0000313" key="1">
    <source>
        <dbReference type="EMBL" id="QHU02392.1"/>
    </source>
</evidence>
<organism evidence="1">
    <name type="scientific">viral metagenome</name>
    <dbReference type="NCBI Taxonomy" id="1070528"/>
    <lineage>
        <taxon>unclassified sequences</taxon>
        <taxon>metagenomes</taxon>
        <taxon>organismal metagenomes</taxon>
    </lineage>
</organism>